<keyword evidence="15" id="KW-0223">Dioxygenase</keyword>
<dbReference type="Pfam" id="PF01794">
    <property type="entry name" value="Ferric_reduct"/>
    <property type="match status" value="1"/>
</dbReference>
<protein>
    <submittedName>
        <fullName evidence="15">Ferredoxin--NAD(P)(+) reductase (Naphthalene dioxygenase/salicylate 5-hydroxylase ferredoxin-specific)</fullName>
        <ecNumber evidence="15">1.18.1.7</ecNumber>
    </submittedName>
</protein>
<dbReference type="PROSITE" id="PS51384">
    <property type="entry name" value="FAD_FR"/>
    <property type="match status" value="1"/>
</dbReference>
<evidence type="ECO:0000256" key="4">
    <source>
        <dbReference type="ARBA" id="ARBA00022692"/>
    </source>
</evidence>
<evidence type="ECO:0000256" key="8">
    <source>
        <dbReference type="ARBA" id="ARBA00022989"/>
    </source>
</evidence>
<proteinExistence type="predicted"/>
<keyword evidence="12 13" id="KW-0472">Membrane</keyword>
<evidence type="ECO:0000256" key="9">
    <source>
        <dbReference type="ARBA" id="ARBA00023002"/>
    </source>
</evidence>
<comment type="cofactor">
    <cofactor evidence="1">
        <name>FAD</name>
        <dbReference type="ChEBI" id="CHEBI:57692"/>
    </cofactor>
</comment>
<dbReference type="SUPFAM" id="SSF52343">
    <property type="entry name" value="Ferredoxin reductase-like, C-terminal NADP-linked domain"/>
    <property type="match status" value="1"/>
</dbReference>
<keyword evidence="8 13" id="KW-1133">Transmembrane helix</keyword>
<feature type="transmembrane region" description="Helical" evidence="13">
    <location>
        <begin position="125"/>
        <end position="144"/>
    </location>
</feature>
<dbReference type="GO" id="GO:0051537">
    <property type="term" value="F:2 iron, 2 sulfur cluster binding"/>
    <property type="evidence" value="ECO:0007669"/>
    <property type="project" value="UniProtKB-KW"/>
</dbReference>
<dbReference type="GO" id="GO:0046872">
    <property type="term" value="F:metal ion binding"/>
    <property type="evidence" value="ECO:0007669"/>
    <property type="project" value="UniProtKB-KW"/>
</dbReference>
<keyword evidence="3" id="KW-0285">Flavoprotein</keyword>
<comment type="subcellular location">
    <subcellularLocation>
        <location evidence="2">Membrane</location>
        <topology evidence="2">Multi-pass membrane protein</topology>
    </subcellularLocation>
</comment>
<dbReference type="CDD" id="cd06198">
    <property type="entry name" value="FNR_like_3"/>
    <property type="match status" value="1"/>
</dbReference>
<keyword evidence="5" id="KW-0001">2Fe-2S</keyword>
<dbReference type="SUPFAM" id="SSF63380">
    <property type="entry name" value="Riboflavin synthase domain-like"/>
    <property type="match status" value="1"/>
</dbReference>
<dbReference type="PANTHER" id="PTHR47354:SF8">
    <property type="entry name" value="1,2-PHENYLACETYL-COA EPOXIDASE, SUBUNIT E"/>
    <property type="match status" value="1"/>
</dbReference>
<dbReference type="GO" id="GO:0050660">
    <property type="term" value="F:flavin adenine dinucleotide binding"/>
    <property type="evidence" value="ECO:0007669"/>
    <property type="project" value="TreeGrafter"/>
</dbReference>
<evidence type="ECO:0000256" key="2">
    <source>
        <dbReference type="ARBA" id="ARBA00004141"/>
    </source>
</evidence>
<dbReference type="Proteomes" id="UP000380217">
    <property type="component" value="Unassembled WGS sequence"/>
</dbReference>
<dbReference type="Gene3D" id="3.40.50.80">
    <property type="entry name" value="Nucleotide-binding domain of ferredoxin-NADP reductase (FNR) module"/>
    <property type="match status" value="1"/>
</dbReference>
<reference evidence="15 16" key="1">
    <citation type="submission" date="2019-07" db="EMBL/GenBank/DDBJ databases">
        <authorList>
            <person name="Hibberd C M."/>
            <person name="Gehrig L. J."/>
            <person name="Chang H.-W."/>
            <person name="Venkatesh S."/>
        </authorList>
    </citation>
    <scope>NUCLEOTIDE SEQUENCE [LARGE SCALE GENOMIC DNA]</scope>
    <source>
        <strain evidence="15">Streptococcus_salivarius_SS_Bg39</strain>
    </source>
</reference>
<feature type="transmembrane region" description="Helical" evidence="13">
    <location>
        <begin position="94"/>
        <end position="113"/>
    </location>
</feature>
<dbReference type="Pfam" id="PF00175">
    <property type="entry name" value="NAD_binding_1"/>
    <property type="match status" value="1"/>
</dbReference>
<dbReference type="PRINTS" id="PR00409">
    <property type="entry name" value="PHDIOXRDTASE"/>
</dbReference>
<dbReference type="InterPro" id="IPR017938">
    <property type="entry name" value="Riboflavin_synthase-like_b-brl"/>
</dbReference>
<dbReference type="InterPro" id="IPR039261">
    <property type="entry name" value="FNR_nucleotide-bd"/>
</dbReference>
<keyword evidence="6" id="KW-0479">Metal-binding</keyword>
<evidence type="ECO:0000256" key="7">
    <source>
        <dbReference type="ARBA" id="ARBA00022827"/>
    </source>
</evidence>
<organism evidence="15 16">
    <name type="scientific">Streptococcus vestibularis</name>
    <dbReference type="NCBI Taxonomy" id="1343"/>
    <lineage>
        <taxon>Bacteria</taxon>
        <taxon>Bacillati</taxon>
        <taxon>Bacillota</taxon>
        <taxon>Bacilli</taxon>
        <taxon>Lactobacillales</taxon>
        <taxon>Streptococcaceae</taxon>
        <taxon>Streptococcus</taxon>
    </lineage>
</organism>
<dbReference type="InterPro" id="IPR050415">
    <property type="entry name" value="MRET"/>
</dbReference>
<feature type="domain" description="FAD-binding FR-type" evidence="14">
    <location>
        <begin position="180"/>
        <end position="278"/>
    </location>
</feature>
<keyword evidence="11" id="KW-0411">Iron-sulfur</keyword>
<evidence type="ECO:0000256" key="3">
    <source>
        <dbReference type="ARBA" id="ARBA00022630"/>
    </source>
</evidence>
<dbReference type="InterPro" id="IPR001433">
    <property type="entry name" value="OxRdtase_FAD/NAD-bd"/>
</dbReference>
<dbReference type="AlphaFoldDB" id="A0A564TYS9"/>
<dbReference type="InterPro" id="IPR017927">
    <property type="entry name" value="FAD-bd_FR_type"/>
</dbReference>
<keyword evidence="4 13" id="KW-0812">Transmembrane</keyword>
<dbReference type="PANTHER" id="PTHR47354">
    <property type="entry name" value="NADH OXIDOREDUCTASE HCR"/>
    <property type="match status" value="1"/>
</dbReference>
<evidence type="ECO:0000313" key="15">
    <source>
        <dbReference type="EMBL" id="VUX12380.1"/>
    </source>
</evidence>
<keyword evidence="7" id="KW-0274">FAD</keyword>
<evidence type="ECO:0000256" key="12">
    <source>
        <dbReference type="ARBA" id="ARBA00023136"/>
    </source>
</evidence>
<dbReference type="GO" id="GO:0016020">
    <property type="term" value="C:membrane"/>
    <property type="evidence" value="ECO:0007669"/>
    <property type="project" value="UniProtKB-SubCell"/>
</dbReference>
<feature type="transmembrane region" description="Helical" evidence="13">
    <location>
        <begin position="156"/>
        <end position="176"/>
    </location>
</feature>
<keyword evidence="10" id="KW-0408">Iron</keyword>
<evidence type="ECO:0000256" key="6">
    <source>
        <dbReference type="ARBA" id="ARBA00022723"/>
    </source>
</evidence>
<name>A0A564TYS9_STRVE</name>
<evidence type="ECO:0000256" key="1">
    <source>
        <dbReference type="ARBA" id="ARBA00001974"/>
    </source>
</evidence>
<dbReference type="EMBL" id="CABHNJ010000037">
    <property type="protein sequence ID" value="VUX12380.1"/>
    <property type="molecule type" value="Genomic_DNA"/>
</dbReference>
<accession>A0A564TYS9</accession>
<evidence type="ECO:0000256" key="5">
    <source>
        <dbReference type="ARBA" id="ARBA00022714"/>
    </source>
</evidence>
<evidence type="ECO:0000256" key="10">
    <source>
        <dbReference type="ARBA" id="ARBA00023004"/>
    </source>
</evidence>
<gene>
    <name evidence="15" type="primary">nagAa</name>
    <name evidence="15" type="ORF">SSSS39_00358</name>
</gene>
<sequence length="397" mass="44881">MKSYKGILLLIASLGLTVYAWLARGMTNFVAPGLALTTLSWTFMLATRSRVLEKLFTGIERMYTVLKFLAILSVILLVFHNIGMGSLWGSRLAAQLGNLGIYTFLTIVVLAFLGKRLKYETWRWLHRLVYLAYIFGLSHVYLILGQVLTKPSLLSLVVGVFAILGLSSGFYIIFLYQIFGFKNRGKIVGLKRINHDTTEIAIRLTRPMDYQFGQFAFIKILQAGFEKAPHPFSISGGHGNIIYFTVKDSGDHTKQIYKKLRVGSPVAIDRAYGHMLLNRGRDKQVWIAGGIGITPFISYIRENPVLDRNVDFYYAYTGEQNAVYLEMLAAYAAKNRNFKLHTINSQVDGYLDFTDYPLTDDTTVFMCGPVKMMEAFAKTFTANNPKAELVYEGFSFK</sequence>
<evidence type="ECO:0000259" key="14">
    <source>
        <dbReference type="PROSITE" id="PS51384"/>
    </source>
</evidence>
<dbReference type="GO" id="GO:0051213">
    <property type="term" value="F:dioxygenase activity"/>
    <property type="evidence" value="ECO:0007669"/>
    <property type="project" value="UniProtKB-KW"/>
</dbReference>
<evidence type="ECO:0000256" key="13">
    <source>
        <dbReference type="SAM" id="Phobius"/>
    </source>
</evidence>
<dbReference type="EC" id="1.18.1.7" evidence="15"/>
<evidence type="ECO:0000256" key="11">
    <source>
        <dbReference type="ARBA" id="ARBA00023014"/>
    </source>
</evidence>
<dbReference type="Gene3D" id="2.40.30.10">
    <property type="entry name" value="Translation factors"/>
    <property type="match status" value="1"/>
</dbReference>
<feature type="transmembrane region" description="Helical" evidence="13">
    <location>
        <begin position="30"/>
        <end position="47"/>
    </location>
</feature>
<evidence type="ECO:0000313" key="16">
    <source>
        <dbReference type="Proteomes" id="UP000380217"/>
    </source>
</evidence>
<dbReference type="RefSeq" id="WP_154865111.1">
    <property type="nucleotide sequence ID" value="NZ_CABHNJ010000037.1"/>
</dbReference>
<dbReference type="InterPro" id="IPR013130">
    <property type="entry name" value="Fe3_Rdtase_TM_dom"/>
</dbReference>
<keyword evidence="9 15" id="KW-0560">Oxidoreductase</keyword>
<feature type="transmembrane region" description="Helical" evidence="13">
    <location>
        <begin position="68"/>
        <end position="88"/>
    </location>
</feature>